<dbReference type="InterPro" id="IPR043159">
    <property type="entry name" value="Lectin_gal-bd_sf"/>
</dbReference>
<feature type="domain" description="SUEL-type lectin" evidence="2">
    <location>
        <begin position="146"/>
        <end position="242"/>
    </location>
</feature>
<comment type="caution">
    <text evidence="3">The sequence shown here is derived from an EMBL/GenBank/DDBJ whole genome shotgun (WGS) entry which is preliminary data.</text>
</comment>
<feature type="chain" id="PRO_5035809950" description="SUEL-type lectin domain-containing protein" evidence="1">
    <location>
        <begin position="23"/>
        <end position="340"/>
    </location>
</feature>
<feature type="domain" description="SUEL-type lectin" evidence="2">
    <location>
        <begin position="29"/>
        <end position="125"/>
    </location>
</feature>
<evidence type="ECO:0000259" key="2">
    <source>
        <dbReference type="PROSITE" id="PS50228"/>
    </source>
</evidence>
<proteinExistence type="predicted"/>
<dbReference type="SUPFAM" id="SSF49468">
    <property type="entry name" value="VHL"/>
    <property type="match status" value="1"/>
</dbReference>
<dbReference type="Gene3D" id="2.60.40.780">
    <property type="entry name" value="von Hippel-Lindau disease tumour suppressor, beta domain"/>
    <property type="match status" value="1"/>
</dbReference>
<evidence type="ECO:0000313" key="3">
    <source>
        <dbReference type="EMBL" id="CAH1781263.1"/>
    </source>
</evidence>
<gene>
    <name evidence="3" type="ORF">OFUS_LOCUS7858</name>
</gene>
<dbReference type="OrthoDB" id="413400at2759"/>
<reference evidence="3" key="1">
    <citation type="submission" date="2022-03" db="EMBL/GenBank/DDBJ databases">
        <authorList>
            <person name="Martin C."/>
        </authorList>
    </citation>
    <scope>NUCLEOTIDE SEQUENCE</scope>
</reference>
<dbReference type="EMBL" id="CAIIXF020000004">
    <property type="protein sequence ID" value="CAH1781263.1"/>
    <property type="molecule type" value="Genomic_DNA"/>
</dbReference>
<accession>A0A8S4NJJ5</accession>
<dbReference type="Pfam" id="PF02140">
    <property type="entry name" value="SUEL_Lectin"/>
    <property type="match status" value="2"/>
</dbReference>
<dbReference type="Proteomes" id="UP000749559">
    <property type="component" value="Unassembled WGS sequence"/>
</dbReference>
<evidence type="ECO:0000256" key="1">
    <source>
        <dbReference type="SAM" id="SignalP"/>
    </source>
</evidence>
<dbReference type="InterPro" id="IPR000922">
    <property type="entry name" value="Lectin_gal-bd_dom"/>
</dbReference>
<evidence type="ECO:0000313" key="4">
    <source>
        <dbReference type="Proteomes" id="UP000749559"/>
    </source>
</evidence>
<organism evidence="3 4">
    <name type="scientific">Owenia fusiformis</name>
    <name type="common">Polychaete worm</name>
    <dbReference type="NCBI Taxonomy" id="6347"/>
    <lineage>
        <taxon>Eukaryota</taxon>
        <taxon>Metazoa</taxon>
        <taxon>Spiralia</taxon>
        <taxon>Lophotrochozoa</taxon>
        <taxon>Annelida</taxon>
        <taxon>Polychaeta</taxon>
        <taxon>Sedentaria</taxon>
        <taxon>Canalipalpata</taxon>
        <taxon>Sabellida</taxon>
        <taxon>Oweniida</taxon>
        <taxon>Oweniidae</taxon>
        <taxon>Owenia</taxon>
    </lineage>
</organism>
<keyword evidence="4" id="KW-1185">Reference proteome</keyword>
<name>A0A8S4NJJ5_OWEFU</name>
<dbReference type="GO" id="GO:0030246">
    <property type="term" value="F:carbohydrate binding"/>
    <property type="evidence" value="ECO:0007669"/>
    <property type="project" value="InterPro"/>
</dbReference>
<dbReference type="InterPro" id="IPR037140">
    <property type="entry name" value="VHL_beta_dom_sf"/>
</dbReference>
<dbReference type="PROSITE" id="PS50228">
    <property type="entry name" value="SUEL_LECTIN"/>
    <property type="match status" value="2"/>
</dbReference>
<dbReference type="AlphaFoldDB" id="A0A8S4NJJ5"/>
<sequence>MERICTPGYLFVVAFLIVSSHAKVKRTFICQDEKTTLKCKAFGTVINVRSGDYGRKNKHTCTKPEFGSGFYSDTSCTSKDQTFPLLKSICNGKEKCVVDQRTIVGIVGDPCITKISYVEVEWECKGRRSVPVPPGLAPIIPPRTVLCEGGTTILQCQNRGSKIKIVNADFGRKDTHTCSNPLMNSWFYRDTACTSEDKTFPLLKKWCNGKNKCIVDSLRIKSIVGDPCAMIYKYVEIEWLFKSKVAKVCNGPSGVKSVSSPKLTQSFDNKLSTSVVLIWVNSKGIADPVHRWVIPPGGRKVLTTYSKHYFVAQTVSTAKWLKIKGKCLYVPKGGVVDITY</sequence>
<feature type="signal peptide" evidence="1">
    <location>
        <begin position="1"/>
        <end position="22"/>
    </location>
</feature>
<keyword evidence="1" id="KW-0732">Signal</keyword>
<protein>
    <recommendedName>
        <fullName evidence="2">SUEL-type lectin domain-containing protein</fullName>
    </recommendedName>
</protein>
<dbReference type="Gene3D" id="2.60.120.740">
    <property type="match status" value="2"/>
</dbReference>
<dbReference type="InterPro" id="IPR036208">
    <property type="entry name" value="VHL_sf"/>
</dbReference>